<accession>A0A7R9XSD9</accession>
<keyword evidence="6" id="KW-0808">Transferase</keyword>
<dbReference type="PROSITE" id="PS50089">
    <property type="entry name" value="ZF_RING_2"/>
    <property type="match status" value="1"/>
</dbReference>
<feature type="compositionally biased region" description="Low complexity" evidence="17">
    <location>
        <begin position="534"/>
        <end position="550"/>
    </location>
</feature>
<dbReference type="EMBL" id="HBDX01004472">
    <property type="protein sequence ID" value="CAD8223120.1"/>
    <property type="molecule type" value="Transcribed_RNA"/>
</dbReference>
<evidence type="ECO:0000256" key="5">
    <source>
        <dbReference type="ARBA" id="ARBA00012483"/>
    </source>
</evidence>
<feature type="compositionally biased region" description="Polar residues" evidence="17">
    <location>
        <begin position="358"/>
        <end position="372"/>
    </location>
</feature>
<evidence type="ECO:0000313" key="20">
    <source>
        <dbReference type="EMBL" id="CAD8223120.1"/>
    </source>
</evidence>
<feature type="transmembrane region" description="Helical" evidence="18">
    <location>
        <begin position="18"/>
        <end position="35"/>
    </location>
</feature>
<gene>
    <name evidence="20" type="ORF">OLUC0939_LOCUS3844</name>
</gene>
<keyword evidence="13 18" id="KW-1133">Transmembrane helix</keyword>
<feature type="coiled-coil region" evidence="16">
    <location>
        <begin position="484"/>
        <end position="511"/>
    </location>
</feature>
<proteinExistence type="inferred from homology"/>
<feature type="compositionally biased region" description="Low complexity" evidence="17">
    <location>
        <begin position="343"/>
        <end position="352"/>
    </location>
</feature>
<keyword evidence="11" id="KW-0256">Endoplasmic reticulum</keyword>
<dbReference type="GO" id="GO:0005789">
    <property type="term" value="C:endoplasmic reticulum membrane"/>
    <property type="evidence" value="ECO:0007669"/>
    <property type="project" value="UniProtKB-SubCell"/>
</dbReference>
<dbReference type="Gene3D" id="3.30.40.10">
    <property type="entry name" value="Zinc/RING finger domain, C3HC4 (zinc finger)"/>
    <property type="match status" value="1"/>
</dbReference>
<evidence type="ECO:0000256" key="7">
    <source>
        <dbReference type="ARBA" id="ARBA00022692"/>
    </source>
</evidence>
<dbReference type="GO" id="GO:0036503">
    <property type="term" value="P:ERAD pathway"/>
    <property type="evidence" value="ECO:0007669"/>
    <property type="project" value="TreeGrafter"/>
</dbReference>
<dbReference type="GO" id="GO:0008270">
    <property type="term" value="F:zinc ion binding"/>
    <property type="evidence" value="ECO:0007669"/>
    <property type="project" value="UniProtKB-KW"/>
</dbReference>
<feature type="transmembrane region" description="Helical" evidence="18">
    <location>
        <begin position="129"/>
        <end position="153"/>
    </location>
</feature>
<dbReference type="GO" id="GO:0043161">
    <property type="term" value="P:proteasome-mediated ubiquitin-dependent protein catabolic process"/>
    <property type="evidence" value="ECO:0007669"/>
    <property type="project" value="TreeGrafter"/>
</dbReference>
<comment type="catalytic activity">
    <reaction evidence="1">
        <text>S-ubiquitinyl-[E2 ubiquitin-conjugating enzyme]-L-cysteine + [acceptor protein]-L-lysine = [E2 ubiquitin-conjugating enzyme]-L-cysteine + N(6)-ubiquitinyl-[acceptor protein]-L-lysine.</text>
        <dbReference type="EC" id="2.3.2.27"/>
    </reaction>
</comment>
<comment type="subcellular location">
    <subcellularLocation>
        <location evidence="2">Endoplasmic reticulum membrane</location>
        <topology evidence="2">Multi-pass membrane protein</topology>
    </subcellularLocation>
</comment>
<feature type="region of interest" description="Disordered" evidence="17">
    <location>
        <begin position="448"/>
        <end position="468"/>
    </location>
</feature>
<comment type="pathway">
    <text evidence="3">Protein modification; protein ubiquitination.</text>
</comment>
<feature type="region of interest" description="Disordered" evidence="17">
    <location>
        <begin position="261"/>
        <end position="283"/>
    </location>
</feature>
<feature type="compositionally biased region" description="Pro residues" evidence="17">
    <location>
        <begin position="332"/>
        <end position="342"/>
    </location>
</feature>
<evidence type="ECO:0000256" key="9">
    <source>
        <dbReference type="ARBA" id="ARBA00022771"/>
    </source>
</evidence>
<feature type="domain" description="RING-type" evidence="19">
    <location>
        <begin position="206"/>
        <end position="251"/>
    </location>
</feature>
<evidence type="ECO:0000256" key="3">
    <source>
        <dbReference type="ARBA" id="ARBA00004906"/>
    </source>
</evidence>
<dbReference type="InterPro" id="IPR013083">
    <property type="entry name" value="Znf_RING/FYVE/PHD"/>
</dbReference>
<keyword evidence="10" id="KW-0833">Ubl conjugation pathway</keyword>
<dbReference type="Pfam" id="PF25563">
    <property type="entry name" value="TPR_SYVN1_N"/>
    <property type="match status" value="1"/>
</dbReference>
<feature type="transmembrane region" description="Helical" evidence="18">
    <location>
        <begin position="87"/>
        <end position="109"/>
    </location>
</feature>
<dbReference type="InterPro" id="IPR057992">
    <property type="entry name" value="TPR_SYVN1_N"/>
</dbReference>
<evidence type="ECO:0000256" key="14">
    <source>
        <dbReference type="ARBA" id="ARBA00023136"/>
    </source>
</evidence>
<dbReference type="PANTHER" id="PTHR22763:SF184">
    <property type="entry name" value="E3 UBIQUITIN-PROTEIN LIGASE SYNOVIOLIN"/>
    <property type="match status" value="1"/>
</dbReference>
<evidence type="ECO:0000256" key="8">
    <source>
        <dbReference type="ARBA" id="ARBA00022723"/>
    </source>
</evidence>
<dbReference type="AlphaFoldDB" id="A0A7R9XSD9"/>
<keyword evidence="16" id="KW-0175">Coiled coil</keyword>
<keyword evidence="12" id="KW-0862">Zinc</keyword>
<evidence type="ECO:0000256" key="10">
    <source>
        <dbReference type="ARBA" id="ARBA00022786"/>
    </source>
</evidence>
<name>A0A7R9XSD9_9CHLO</name>
<evidence type="ECO:0000256" key="15">
    <source>
        <dbReference type="PROSITE-ProRule" id="PRU00175"/>
    </source>
</evidence>
<evidence type="ECO:0000256" key="2">
    <source>
        <dbReference type="ARBA" id="ARBA00004477"/>
    </source>
</evidence>
<dbReference type="SMART" id="SM00184">
    <property type="entry name" value="RING"/>
    <property type="match status" value="1"/>
</dbReference>
<comment type="similarity">
    <text evidence="4">Belongs to the HRD1 family.</text>
</comment>
<evidence type="ECO:0000259" key="19">
    <source>
        <dbReference type="PROSITE" id="PS50089"/>
    </source>
</evidence>
<keyword evidence="14 18" id="KW-0472">Membrane</keyword>
<evidence type="ECO:0000256" key="12">
    <source>
        <dbReference type="ARBA" id="ARBA00022833"/>
    </source>
</evidence>
<evidence type="ECO:0000256" key="1">
    <source>
        <dbReference type="ARBA" id="ARBA00000900"/>
    </source>
</evidence>
<evidence type="ECO:0000256" key="13">
    <source>
        <dbReference type="ARBA" id="ARBA00022989"/>
    </source>
</evidence>
<evidence type="ECO:0000256" key="11">
    <source>
        <dbReference type="ARBA" id="ARBA00022824"/>
    </source>
</evidence>
<dbReference type="SUPFAM" id="SSF57850">
    <property type="entry name" value="RING/U-box"/>
    <property type="match status" value="1"/>
</dbReference>
<feature type="region of interest" description="Disordered" evidence="17">
    <location>
        <begin position="514"/>
        <end position="564"/>
    </location>
</feature>
<keyword evidence="9 15" id="KW-0863">Zinc-finger</keyword>
<dbReference type="Pfam" id="PF13639">
    <property type="entry name" value="zf-RING_2"/>
    <property type="match status" value="1"/>
</dbReference>
<sequence>METCLAMTIFREEFNSRFVALFVSLLFVKAFHWLYQDRVQYTETAPTLSRFTHVRLATFMGTLLLVDLSMLSYIVGNTIENGPSVLLLFGFEYVILATKLFVGFAKYLIISADRMLDGQWQGKGTCVFYLELVTDLLQLFVYFVFFLIIFAYYGMPVHLVRDLYVTFRNFRKRVEEFIRYRRVTANLNDRFPDSTAEDLSTGDDVCIICRENMEVDAQGGSKPKKLPCGHSFHLHCLRSWLERQQACPTCRQSVLPERERRANAAREAAEEAQWQPLPPELQAGYVPPEVAAQLDREVEEFARDQRRGVQTPNDATRDRVPRHAATLNRPPEGVPPQTPPSSQPRTPLQTSPMEHPRQAQQLQQQFTPSRAWSSPEAFTAARAAQEARNVTSETMDVESSHRVATAVASAVAAASAQAQLAFASVAPFGMPGLVEVATAHASGALAPLSPLPSPGTQRPSFSPMPRDASPAVRVAVEAERQATLDALNAQVRLLQAQMATLQVQANDEELEVATRAVSGSRGKEIADEDDEPVAASAASASTTTTPLTSAQPIRRDDDDGPAADLRRRRLQAFRSD</sequence>
<protein>
    <recommendedName>
        <fullName evidence="5">RING-type E3 ubiquitin transferase</fullName>
        <ecNumber evidence="5">2.3.2.27</ecNumber>
    </recommendedName>
</protein>
<organism evidence="20">
    <name type="scientific">Ostreococcus sp. 'lucimarinus'</name>
    <dbReference type="NCBI Taxonomy" id="242159"/>
    <lineage>
        <taxon>Eukaryota</taxon>
        <taxon>Viridiplantae</taxon>
        <taxon>Chlorophyta</taxon>
        <taxon>Mamiellophyceae</taxon>
        <taxon>Mamiellales</taxon>
        <taxon>Bathycoccaceae</taxon>
        <taxon>Ostreococcus</taxon>
    </lineage>
</organism>
<dbReference type="InterPro" id="IPR050731">
    <property type="entry name" value="HRD1_E3_ubiq-ligases"/>
</dbReference>
<keyword evidence="8" id="KW-0479">Metal-binding</keyword>
<evidence type="ECO:0000256" key="16">
    <source>
        <dbReference type="SAM" id="Coils"/>
    </source>
</evidence>
<feature type="compositionally biased region" description="Low complexity" evidence="17">
    <location>
        <begin position="376"/>
        <end position="388"/>
    </location>
</feature>
<keyword evidence="7 18" id="KW-0812">Transmembrane</keyword>
<dbReference type="InterPro" id="IPR058051">
    <property type="entry name" value="Znf_RING_synoviolin"/>
</dbReference>
<evidence type="ECO:0000256" key="17">
    <source>
        <dbReference type="SAM" id="MobiDB-lite"/>
    </source>
</evidence>
<evidence type="ECO:0000256" key="6">
    <source>
        <dbReference type="ARBA" id="ARBA00022679"/>
    </source>
</evidence>
<dbReference type="PANTHER" id="PTHR22763">
    <property type="entry name" value="RING ZINC FINGER PROTEIN"/>
    <property type="match status" value="1"/>
</dbReference>
<feature type="region of interest" description="Disordered" evidence="17">
    <location>
        <begin position="302"/>
        <end position="396"/>
    </location>
</feature>
<dbReference type="GO" id="GO:0061630">
    <property type="term" value="F:ubiquitin protein ligase activity"/>
    <property type="evidence" value="ECO:0007669"/>
    <property type="project" value="UniProtKB-EC"/>
</dbReference>
<evidence type="ECO:0000256" key="4">
    <source>
        <dbReference type="ARBA" id="ARBA00010089"/>
    </source>
</evidence>
<dbReference type="EC" id="2.3.2.27" evidence="5"/>
<dbReference type="InterPro" id="IPR001841">
    <property type="entry name" value="Znf_RING"/>
</dbReference>
<dbReference type="CDD" id="cd16479">
    <property type="entry name" value="RING-H2_synoviolin"/>
    <property type="match status" value="1"/>
</dbReference>
<reference evidence="20" key="1">
    <citation type="submission" date="2021-01" db="EMBL/GenBank/DDBJ databases">
        <authorList>
            <person name="Corre E."/>
            <person name="Pelletier E."/>
            <person name="Niang G."/>
            <person name="Scheremetjew M."/>
            <person name="Finn R."/>
            <person name="Kale V."/>
            <person name="Holt S."/>
            <person name="Cochrane G."/>
            <person name="Meng A."/>
            <person name="Brown T."/>
            <person name="Cohen L."/>
        </authorList>
    </citation>
    <scope>NUCLEOTIDE SEQUENCE</scope>
    <source>
        <strain evidence="20">Clade-A-BCC118000</strain>
    </source>
</reference>
<feature type="transmembrane region" description="Helical" evidence="18">
    <location>
        <begin position="56"/>
        <end position="75"/>
    </location>
</feature>
<evidence type="ECO:0000256" key="18">
    <source>
        <dbReference type="SAM" id="Phobius"/>
    </source>
</evidence>